<dbReference type="InterPro" id="IPR017867">
    <property type="entry name" value="Tyr_phospatase_low_mol_wt"/>
</dbReference>
<dbReference type="InterPro" id="IPR023485">
    <property type="entry name" value="Ptyr_pPase"/>
</dbReference>
<sequence>MIKVLFVCLGNICRSPMGEAVFRHKVIEAGLEGQIQVDSAGTGDWHIGDKPHKGTLGMLSHHGIDDQGLFARQVNSRDFSDFDYIIAMDASNVTNLQSFVQQGELNKANIYKMLDFLPESTVKDVPDPYFTGNFEEVYDMINKSSDRLLAHIRNQHQI</sequence>
<dbReference type="AlphaFoldDB" id="A0A4R4EL11"/>
<reference evidence="8 9" key="1">
    <citation type="submission" date="2019-03" db="EMBL/GenBank/DDBJ databases">
        <authorList>
            <person name="Kim M.K.M."/>
        </authorList>
    </citation>
    <scope>NUCLEOTIDE SEQUENCE [LARGE SCALE GENOMIC DNA]</scope>
    <source>
        <strain evidence="8 9">18JY21-1</strain>
    </source>
</reference>
<evidence type="ECO:0000259" key="7">
    <source>
        <dbReference type="SMART" id="SM00226"/>
    </source>
</evidence>
<evidence type="ECO:0000256" key="1">
    <source>
        <dbReference type="ARBA" id="ARBA00011063"/>
    </source>
</evidence>
<proteinExistence type="inferred from homology"/>
<dbReference type="InterPro" id="IPR050438">
    <property type="entry name" value="LMW_PTPase"/>
</dbReference>
<dbReference type="PANTHER" id="PTHR11717">
    <property type="entry name" value="LOW MOLECULAR WEIGHT PROTEIN TYROSINE PHOSPHATASE"/>
    <property type="match status" value="1"/>
</dbReference>
<dbReference type="EC" id="3.1.3.48" evidence="2"/>
<comment type="similarity">
    <text evidence="1">Belongs to the low molecular weight phosphotyrosine protein phosphatase family.</text>
</comment>
<evidence type="ECO:0000256" key="6">
    <source>
        <dbReference type="PIRSR" id="PIRSR617867-1"/>
    </source>
</evidence>
<dbReference type="PANTHER" id="PTHR11717:SF7">
    <property type="entry name" value="LOW MOLECULAR WEIGHT PHOSPHOTYROSINE PROTEIN PHOSPHATASE"/>
    <property type="match status" value="1"/>
</dbReference>
<evidence type="ECO:0000313" key="8">
    <source>
        <dbReference type="EMBL" id="TCZ80926.1"/>
    </source>
</evidence>
<dbReference type="PRINTS" id="PR00719">
    <property type="entry name" value="LMWPTPASE"/>
</dbReference>
<evidence type="ECO:0000256" key="2">
    <source>
        <dbReference type="ARBA" id="ARBA00013064"/>
    </source>
</evidence>
<protein>
    <recommendedName>
        <fullName evidence="2">protein-tyrosine-phosphatase</fullName>
        <ecNumber evidence="2">3.1.3.48</ecNumber>
    </recommendedName>
</protein>
<organism evidence="8 9">
    <name type="scientific">Paenibacillus albiflavus</name>
    <dbReference type="NCBI Taxonomy" id="2545760"/>
    <lineage>
        <taxon>Bacteria</taxon>
        <taxon>Bacillati</taxon>
        <taxon>Bacillota</taxon>
        <taxon>Bacilli</taxon>
        <taxon>Bacillales</taxon>
        <taxon>Paenibacillaceae</taxon>
        <taxon>Paenibacillus</taxon>
    </lineage>
</organism>
<keyword evidence="4" id="KW-0904">Protein phosphatase</keyword>
<dbReference type="GO" id="GO:0004725">
    <property type="term" value="F:protein tyrosine phosphatase activity"/>
    <property type="evidence" value="ECO:0007669"/>
    <property type="project" value="UniProtKB-EC"/>
</dbReference>
<keyword evidence="3" id="KW-0378">Hydrolase</keyword>
<feature type="active site" description="Nucleophile" evidence="6">
    <location>
        <position position="8"/>
    </location>
</feature>
<dbReference type="OrthoDB" id="9784339at2"/>
<evidence type="ECO:0000256" key="5">
    <source>
        <dbReference type="ARBA" id="ARBA00051722"/>
    </source>
</evidence>
<accession>A0A4R4EL11</accession>
<feature type="active site" evidence="6">
    <location>
        <position position="14"/>
    </location>
</feature>
<dbReference type="Proteomes" id="UP000295418">
    <property type="component" value="Unassembled WGS sequence"/>
</dbReference>
<dbReference type="Gene3D" id="3.40.50.2300">
    <property type="match status" value="1"/>
</dbReference>
<dbReference type="CDD" id="cd16343">
    <property type="entry name" value="LMWPTP"/>
    <property type="match status" value="1"/>
</dbReference>
<dbReference type="SMART" id="SM00226">
    <property type="entry name" value="LMWPc"/>
    <property type="match status" value="1"/>
</dbReference>
<comment type="catalytic activity">
    <reaction evidence="5">
        <text>O-phospho-L-tyrosyl-[protein] + H2O = L-tyrosyl-[protein] + phosphate</text>
        <dbReference type="Rhea" id="RHEA:10684"/>
        <dbReference type="Rhea" id="RHEA-COMP:10136"/>
        <dbReference type="Rhea" id="RHEA-COMP:20101"/>
        <dbReference type="ChEBI" id="CHEBI:15377"/>
        <dbReference type="ChEBI" id="CHEBI:43474"/>
        <dbReference type="ChEBI" id="CHEBI:46858"/>
        <dbReference type="ChEBI" id="CHEBI:61978"/>
        <dbReference type="EC" id="3.1.3.48"/>
    </reaction>
</comment>
<dbReference type="RefSeq" id="WP_132415710.1">
    <property type="nucleotide sequence ID" value="NZ_SKFG01000001.1"/>
</dbReference>
<dbReference type="SUPFAM" id="SSF52788">
    <property type="entry name" value="Phosphotyrosine protein phosphatases I"/>
    <property type="match status" value="1"/>
</dbReference>
<keyword evidence="9" id="KW-1185">Reference proteome</keyword>
<dbReference type="FunFam" id="3.40.50.2300:FF:000113">
    <property type="entry name" value="Low molecular weight protein-tyrosine-phosphatase"/>
    <property type="match status" value="1"/>
</dbReference>
<dbReference type="Pfam" id="PF01451">
    <property type="entry name" value="LMWPc"/>
    <property type="match status" value="1"/>
</dbReference>
<evidence type="ECO:0000256" key="3">
    <source>
        <dbReference type="ARBA" id="ARBA00022801"/>
    </source>
</evidence>
<feature type="domain" description="Phosphotyrosine protein phosphatase I" evidence="7">
    <location>
        <begin position="2"/>
        <end position="151"/>
    </location>
</feature>
<comment type="caution">
    <text evidence="8">The sequence shown here is derived from an EMBL/GenBank/DDBJ whole genome shotgun (WGS) entry which is preliminary data.</text>
</comment>
<name>A0A4R4EL11_9BACL</name>
<dbReference type="InterPro" id="IPR036196">
    <property type="entry name" value="Ptyr_pPase_sf"/>
</dbReference>
<dbReference type="EMBL" id="SKFG01000001">
    <property type="protein sequence ID" value="TCZ80926.1"/>
    <property type="molecule type" value="Genomic_DNA"/>
</dbReference>
<evidence type="ECO:0000313" key="9">
    <source>
        <dbReference type="Proteomes" id="UP000295418"/>
    </source>
</evidence>
<evidence type="ECO:0000256" key="4">
    <source>
        <dbReference type="ARBA" id="ARBA00022912"/>
    </source>
</evidence>
<gene>
    <name evidence="8" type="ORF">E0485_01160</name>
</gene>
<feature type="active site" description="Proton donor" evidence="6">
    <location>
        <position position="127"/>
    </location>
</feature>